<accession>A0A176RUC7</accession>
<evidence type="ECO:0000313" key="2">
    <source>
        <dbReference type="Proteomes" id="UP000076962"/>
    </source>
</evidence>
<protein>
    <submittedName>
        <fullName evidence="1">Uncharacterized protein</fullName>
    </submittedName>
</protein>
<dbReference type="InterPro" id="IPR045944">
    <property type="entry name" value="DUF6364"/>
</dbReference>
<reference evidence="1 2" key="1">
    <citation type="submission" date="2016-05" db="EMBL/GenBank/DDBJ databases">
        <title>Single-cell genome of chain-forming Candidatus Thiomargarita nelsonii and comparison to other large sulfur-oxidizing bacteria.</title>
        <authorList>
            <person name="Winkel M."/>
            <person name="Salman V."/>
            <person name="Woyke T."/>
            <person name="Schulz-Vogt H."/>
            <person name="Richter M."/>
            <person name="Flood B."/>
            <person name="Bailey J."/>
            <person name="Amann R."/>
            <person name="Mussmann M."/>
        </authorList>
    </citation>
    <scope>NUCLEOTIDE SEQUENCE [LARGE SCALE GENOMIC DNA]</scope>
    <source>
        <strain evidence="1 2">THI036</strain>
    </source>
</reference>
<dbReference type="Pfam" id="PF19891">
    <property type="entry name" value="DUF6364"/>
    <property type="match status" value="1"/>
</dbReference>
<keyword evidence="2" id="KW-1185">Reference proteome</keyword>
<sequence length="108" mass="12394">MQNLTLSIEDSLFHAAQVYAEQRGTTITQITRTYLAQLTGVKQSENIEPLVRFSKGEMNRFQAMKALDIDYSTLLDRLGQQKLSLPTLPSEELEPMVDSFVRLMKEER</sequence>
<dbReference type="Proteomes" id="UP000076962">
    <property type="component" value="Unassembled WGS sequence"/>
</dbReference>
<name>A0A176RUC7_9GAMM</name>
<dbReference type="AlphaFoldDB" id="A0A176RUC7"/>
<organism evidence="1 2">
    <name type="scientific">Candidatus Thiomargarita nelsonii</name>
    <dbReference type="NCBI Taxonomy" id="1003181"/>
    <lineage>
        <taxon>Bacteria</taxon>
        <taxon>Pseudomonadati</taxon>
        <taxon>Pseudomonadota</taxon>
        <taxon>Gammaproteobacteria</taxon>
        <taxon>Thiotrichales</taxon>
        <taxon>Thiotrichaceae</taxon>
        <taxon>Thiomargarita</taxon>
    </lineage>
</organism>
<gene>
    <name evidence="1" type="ORF">THIOM_005021</name>
</gene>
<comment type="caution">
    <text evidence="1">The sequence shown here is derived from an EMBL/GenBank/DDBJ whole genome shotgun (WGS) entry which is preliminary data.</text>
</comment>
<evidence type="ECO:0000313" key="1">
    <source>
        <dbReference type="EMBL" id="OAD19354.1"/>
    </source>
</evidence>
<proteinExistence type="predicted"/>
<dbReference type="EMBL" id="LUTY01002835">
    <property type="protein sequence ID" value="OAD19354.1"/>
    <property type="molecule type" value="Genomic_DNA"/>
</dbReference>